<dbReference type="InterPro" id="IPR048254">
    <property type="entry name" value="CDP_ALCOHOL_P_TRANSF_CS"/>
</dbReference>
<keyword evidence="7" id="KW-0443">Lipid metabolism</keyword>
<keyword evidence="9" id="KW-0594">Phospholipid biosynthesis</keyword>
<feature type="transmembrane region" description="Helical" evidence="13">
    <location>
        <begin position="31"/>
        <end position="52"/>
    </location>
</feature>
<evidence type="ECO:0000256" key="12">
    <source>
        <dbReference type="RuleBase" id="RU003750"/>
    </source>
</evidence>
<dbReference type="STRING" id="309803.CTN_0796"/>
<evidence type="ECO:0000256" key="4">
    <source>
        <dbReference type="ARBA" id="ARBA00022679"/>
    </source>
</evidence>
<evidence type="ECO:0000256" key="10">
    <source>
        <dbReference type="ARBA" id="ARBA00023264"/>
    </source>
</evidence>
<evidence type="ECO:0000256" key="9">
    <source>
        <dbReference type="ARBA" id="ARBA00023209"/>
    </source>
</evidence>
<evidence type="ECO:0000256" key="11">
    <source>
        <dbReference type="NCBIfam" id="TIGR00560"/>
    </source>
</evidence>
<dbReference type="Gene3D" id="1.20.120.1760">
    <property type="match status" value="1"/>
</dbReference>
<dbReference type="InterPro" id="IPR050324">
    <property type="entry name" value="CDP-alcohol_PTase-I"/>
</dbReference>
<comment type="subcellular location">
    <subcellularLocation>
        <location evidence="1">Membrane</location>
        <topology evidence="1">Multi-pass membrane protein</topology>
    </subcellularLocation>
</comment>
<evidence type="ECO:0000256" key="2">
    <source>
        <dbReference type="ARBA" id="ARBA00010441"/>
    </source>
</evidence>
<name>B9K7N9_THENN</name>
<dbReference type="PANTHER" id="PTHR14269">
    <property type="entry name" value="CDP-DIACYLGLYCEROL--GLYCEROL-3-PHOSPHATE 3-PHOSPHATIDYLTRANSFERASE-RELATED"/>
    <property type="match status" value="1"/>
</dbReference>
<feature type="transmembrane region" description="Helical" evidence="13">
    <location>
        <begin position="7"/>
        <end position="25"/>
    </location>
</feature>
<dbReference type="GO" id="GO:0046474">
    <property type="term" value="P:glycerophospholipid biosynthetic process"/>
    <property type="evidence" value="ECO:0007669"/>
    <property type="project" value="TreeGrafter"/>
</dbReference>
<dbReference type="EC" id="2.7.8.5" evidence="11"/>
<dbReference type="InterPro" id="IPR043130">
    <property type="entry name" value="CDP-OH_PTrfase_TM_dom"/>
</dbReference>
<accession>B9K7N9</accession>
<proteinExistence type="inferred from homology"/>
<dbReference type="KEGG" id="tna:CTN_0796"/>
<evidence type="ECO:0000256" key="8">
    <source>
        <dbReference type="ARBA" id="ARBA00023136"/>
    </source>
</evidence>
<dbReference type="EMBL" id="CP000916">
    <property type="protein sequence ID" value="ACM22972.1"/>
    <property type="molecule type" value="Genomic_DNA"/>
</dbReference>
<dbReference type="eggNOG" id="COG0558">
    <property type="taxonomic scope" value="Bacteria"/>
</dbReference>
<dbReference type="GO" id="GO:0008444">
    <property type="term" value="F:CDP-diacylglycerol-glycerol-3-phosphate 3-phosphatidyltransferase activity"/>
    <property type="evidence" value="ECO:0007669"/>
    <property type="project" value="UniProtKB-UniRule"/>
</dbReference>
<protein>
    <recommendedName>
        <fullName evidence="11">CDP-diacylglycerol--glycerol-3-phosphate 3-phosphatidyltransferase</fullName>
        <ecNumber evidence="11">2.7.8.5</ecNumber>
    </recommendedName>
</protein>
<evidence type="ECO:0000256" key="7">
    <source>
        <dbReference type="ARBA" id="ARBA00023098"/>
    </source>
</evidence>
<feature type="transmembrane region" description="Helical" evidence="13">
    <location>
        <begin position="150"/>
        <end position="168"/>
    </location>
</feature>
<dbReference type="Pfam" id="PF01066">
    <property type="entry name" value="CDP-OH_P_transf"/>
    <property type="match status" value="1"/>
</dbReference>
<keyword evidence="10" id="KW-1208">Phospholipid metabolism</keyword>
<evidence type="ECO:0000313" key="15">
    <source>
        <dbReference type="Proteomes" id="UP000000445"/>
    </source>
</evidence>
<gene>
    <name evidence="14" type="ordered locus">CTN_0796</name>
</gene>
<keyword evidence="6 13" id="KW-1133">Transmembrane helix</keyword>
<evidence type="ECO:0000313" key="14">
    <source>
        <dbReference type="EMBL" id="ACM22972.1"/>
    </source>
</evidence>
<evidence type="ECO:0000256" key="13">
    <source>
        <dbReference type="SAM" id="Phobius"/>
    </source>
</evidence>
<dbReference type="InterPro" id="IPR004570">
    <property type="entry name" value="Phosphatidylglycerol_P_synth"/>
</dbReference>
<dbReference type="Proteomes" id="UP000000445">
    <property type="component" value="Chromosome"/>
</dbReference>
<feature type="transmembrane region" description="Helical" evidence="13">
    <location>
        <begin position="73"/>
        <end position="92"/>
    </location>
</feature>
<sequence>MGDCSMNLANFFSILRAVLTIPVVWFYMEGWYALAFFVFLFAAFTDYLDGFFARRRNQITDFGKVFDQVADKILVISTAVSMMDILPIWYVLTVFARDTFVNGLRILAASRGNVVPARWTGKMKTVSQFVVLIGVFLLKLGFLEPPILQSLVIISFAVTILSGITYTMDLARFMNMEG</sequence>
<keyword evidence="8 13" id="KW-0472">Membrane</keyword>
<evidence type="ECO:0000256" key="3">
    <source>
        <dbReference type="ARBA" id="ARBA00022516"/>
    </source>
</evidence>
<dbReference type="GO" id="GO:0016020">
    <property type="term" value="C:membrane"/>
    <property type="evidence" value="ECO:0007669"/>
    <property type="project" value="UniProtKB-SubCell"/>
</dbReference>
<keyword evidence="15" id="KW-1185">Reference proteome</keyword>
<reference evidence="14 15" key="1">
    <citation type="journal article" date="2009" name="Biosci. Biotechnol. Biochem.">
        <title>WeGAS: a web-based microbial genome annotation system.</title>
        <authorList>
            <person name="Lee D."/>
            <person name="Seo H."/>
            <person name="Park C."/>
            <person name="Park K."/>
        </authorList>
    </citation>
    <scope>NUCLEOTIDE SEQUENCE [LARGE SCALE GENOMIC DNA]</scope>
    <source>
        <strain evidence="15">ATCC 49049 / DSM 4359 / NBRC 107923 / NS-E</strain>
    </source>
</reference>
<dbReference type="HOGENOM" id="CLU_051314_2_2_0"/>
<keyword evidence="4 12" id="KW-0808">Transferase</keyword>
<dbReference type="PROSITE" id="PS00379">
    <property type="entry name" value="CDP_ALCOHOL_P_TRANSF"/>
    <property type="match status" value="1"/>
</dbReference>
<comment type="similarity">
    <text evidence="2 12">Belongs to the CDP-alcohol phosphatidyltransferase class-I family.</text>
</comment>
<dbReference type="AlphaFoldDB" id="B9K7N9"/>
<dbReference type="InterPro" id="IPR000462">
    <property type="entry name" value="CDP-OH_P_trans"/>
</dbReference>
<evidence type="ECO:0000256" key="5">
    <source>
        <dbReference type="ARBA" id="ARBA00022692"/>
    </source>
</evidence>
<dbReference type="NCBIfam" id="TIGR00560">
    <property type="entry name" value="pgsA"/>
    <property type="match status" value="1"/>
</dbReference>
<evidence type="ECO:0000256" key="6">
    <source>
        <dbReference type="ARBA" id="ARBA00022989"/>
    </source>
</evidence>
<keyword evidence="3" id="KW-0444">Lipid biosynthesis</keyword>
<organism evidence="14 15">
    <name type="scientific">Thermotoga neapolitana (strain ATCC 49049 / DSM 4359 / NBRC 107923 / NS-E)</name>
    <dbReference type="NCBI Taxonomy" id="309803"/>
    <lineage>
        <taxon>Bacteria</taxon>
        <taxon>Thermotogati</taxon>
        <taxon>Thermotogota</taxon>
        <taxon>Thermotogae</taxon>
        <taxon>Thermotogales</taxon>
        <taxon>Thermotogaceae</taxon>
        <taxon>Thermotoga</taxon>
    </lineage>
</organism>
<dbReference type="PANTHER" id="PTHR14269:SF62">
    <property type="entry name" value="CDP-DIACYLGLYCEROL--GLYCEROL-3-PHOSPHATE 3-PHOSPHATIDYLTRANSFERASE 1, CHLOROPLASTIC"/>
    <property type="match status" value="1"/>
</dbReference>
<keyword evidence="5 13" id="KW-0812">Transmembrane</keyword>
<evidence type="ECO:0000256" key="1">
    <source>
        <dbReference type="ARBA" id="ARBA00004141"/>
    </source>
</evidence>
<dbReference type="PIRSF" id="PIRSF000847">
    <property type="entry name" value="Phos_ph_gly_syn"/>
    <property type="match status" value="1"/>
</dbReference>